<dbReference type="PANTHER" id="PTHR11923">
    <property type="entry name" value="SCAVENGER RECEPTOR CLASS B TYPE-1 SR-B1"/>
    <property type="match status" value="1"/>
</dbReference>
<evidence type="ECO:0000256" key="6">
    <source>
        <dbReference type="ARBA" id="ARBA00022989"/>
    </source>
</evidence>
<dbReference type="PANTHER" id="PTHR11923:SF114">
    <property type="entry name" value="FI02050P-RELATED"/>
    <property type="match status" value="1"/>
</dbReference>
<accession>A0A1Q3FRL6</accession>
<keyword evidence="8" id="KW-0325">Glycoprotein</keyword>
<keyword evidence="6 10" id="KW-1133">Transmembrane helix</keyword>
<comment type="subcellular location">
    <subcellularLocation>
        <location evidence="2">Cell membrane</location>
    </subcellularLocation>
</comment>
<dbReference type="GO" id="GO:0005886">
    <property type="term" value="C:plasma membrane"/>
    <property type="evidence" value="ECO:0007669"/>
    <property type="project" value="UniProtKB-SubCell"/>
</dbReference>
<dbReference type="Pfam" id="PF01130">
    <property type="entry name" value="CD36"/>
    <property type="match status" value="1"/>
</dbReference>
<evidence type="ECO:0000313" key="11">
    <source>
        <dbReference type="EMBL" id="JAV30185.1"/>
    </source>
</evidence>
<feature type="transmembrane region" description="Helical" evidence="10">
    <location>
        <begin position="447"/>
        <end position="473"/>
    </location>
</feature>
<reference evidence="11" key="1">
    <citation type="submission" date="2017-01" db="EMBL/GenBank/DDBJ databases">
        <title>A deep insight into the sialotranscriptome of adult male and female Cluex tarsalis mosquitoes.</title>
        <authorList>
            <person name="Ribeiro J.M."/>
            <person name="Moreira F."/>
            <person name="Bernard K.A."/>
            <person name="Calvo E."/>
        </authorList>
    </citation>
    <scope>NUCLEOTIDE SEQUENCE</scope>
    <source>
        <strain evidence="11">Kern County</strain>
        <tissue evidence="11">Salivary glands</tissue>
    </source>
</reference>
<evidence type="ECO:0000256" key="2">
    <source>
        <dbReference type="ARBA" id="ARBA00004236"/>
    </source>
</evidence>
<evidence type="ECO:0000256" key="7">
    <source>
        <dbReference type="ARBA" id="ARBA00023136"/>
    </source>
</evidence>
<dbReference type="GO" id="GO:0005044">
    <property type="term" value="F:scavenger receptor activity"/>
    <property type="evidence" value="ECO:0007669"/>
    <property type="project" value="TreeGrafter"/>
</dbReference>
<evidence type="ECO:0000256" key="3">
    <source>
        <dbReference type="ARBA" id="ARBA00010532"/>
    </source>
</evidence>
<evidence type="ECO:0000256" key="9">
    <source>
        <dbReference type="SAM" id="MobiDB-lite"/>
    </source>
</evidence>
<feature type="transmembrane region" description="Helical" evidence="10">
    <location>
        <begin position="7"/>
        <end position="27"/>
    </location>
</feature>
<organism evidence="11">
    <name type="scientific">Culex tarsalis</name>
    <name type="common">Encephalitis mosquito</name>
    <dbReference type="NCBI Taxonomy" id="7177"/>
    <lineage>
        <taxon>Eukaryota</taxon>
        <taxon>Metazoa</taxon>
        <taxon>Ecdysozoa</taxon>
        <taxon>Arthropoda</taxon>
        <taxon>Hexapoda</taxon>
        <taxon>Insecta</taxon>
        <taxon>Pterygota</taxon>
        <taxon>Neoptera</taxon>
        <taxon>Endopterygota</taxon>
        <taxon>Diptera</taxon>
        <taxon>Nematocera</taxon>
        <taxon>Culicoidea</taxon>
        <taxon>Culicidae</taxon>
        <taxon>Culicinae</taxon>
        <taxon>Culicini</taxon>
        <taxon>Culex</taxon>
        <taxon>Culex</taxon>
    </lineage>
</organism>
<evidence type="ECO:0000256" key="4">
    <source>
        <dbReference type="ARBA" id="ARBA00022475"/>
    </source>
</evidence>
<dbReference type="EMBL" id="GFDL01004860">
    <property type="protein sequence ID" value="JAV30185.1"/>
    <property type="molecule type" value="Transcribed_RNA"/>
</dbReference>
<evidence type="ECO:0000256" key="8">
    <source>
        <dbReference type="ARBA" id="ARBA00023180"/>
    </source>
</evidence>
<keyword evidence="4" id="KW-1003">Cell membrane</keyword>
<dbReference type="AlphaFoldDB" id="A0A1Q3FRL6"/>
<keyword evidence="7 10" id="KW-0472">Membrane</keyword>
<evidence type="ECO:0000256" key="10">
    <source>
        <dbReference type="SAM" id="Phobius"/>
    </source>
</evidence>
<name>A0A1Q3FRL6_CULTA</name>
<keyword evidence="5 10" id="KW-0812">Transmembrane</keyword>
<sequence>MACSKIYCVTVMGVVVAVAGAIFALFWGDIFDAVIVKEKSLTPTSKTFKLWKRPPYQAQWQMTLFNCTNAADFLENRARKPKVVEVGPYSFTESSEKIEVRFNTKNSTLSFRKRTLFAWDEDHSQALPEEPITNLNMVALAAANRGRFSGYTMQRGISFTLFSFGQKVFVTKPASELLFDGYPEPMIKGLEDVMSFIGEDMGLDGRFSWFHTLNGTKKAYGYFNMDTGSDDSAQYGLVRAWNYRTQSANAEGTSCGKYQGFTGELFPTKIRKDRVLRIFTPEACRVLTFEFEQEVEVYGVRAFRFVGTARTVDNGTTHPAETLCYTAGGDPFPAGVMNLTECRMGAPAFASFPHFYLADPFYREQVEGMAPNRARHQSFFVVEPTSGIVLNATIAIQINALLRPASNIALYQDSPTAYIPMIWFSKHFQLSEEDVLKLKTQLQVSELGYFGGFAVAAAGTLIALASVVMGLIFKNTLRQKKERPVTIVPSKDPRGDYQPVQPDGQGKIKV</sequence>
<evidence type="ECO:0000256" key="1">
    <source>
        <dbReference type="ARBA" id="ARBA00003156"/>
    </source>
</evidence>
<dbReference type="PRINTS" id="PR01609">
    <property type="entry name" value="CD36FAMILY"/>
</dbReference>
<proteinExistence type="inferred from homology"/>
<dbReference type="InterPro" id="IPR002159">
    <property type="entry name" value="CD36_fam"/>
</dbReference>
<protein>
    <submittedName>
        <fullName evidence="11">Putative plasma membrane glycoprotein cd36</fullName>
    </submittedName>
</protein>
<comment type="similarity">
    <text evidence="3">Belongs to the CD36 family.</text>
</comment>
<feature type="region of interest" description="Disordered" evidence="9">
    <location>
        <begin position="484"/>
        <end position="510"/>
    </location>
</feature>
<evidence type="ECO:0000256" key="5">
    <source>
        <dbReference type="ARBA" id="ARBA00022692"/>
    </source>
</evidence>
<comment type="function">
    <text evidence="1">Plays an olfactory role that is not restricted to pheromone sensitivity.</text>
</comment>
<dbReference type="GO" id="GO:0005737">
    <property type="term" value="C:cytoplasm"/>
    <property type="evidence" value="ECO:0007669"/>
    <property type="project" value="TreeGrafter"/>
</dbReference>